<name>A0AAV7LKT6_PLEWA</name>
<keyword evidence="4" id="KW-1185">Reference proteome</keyword>
<keyword evidence="2" id="KW-0812">Transmembrane</keyword>
<evidence type="ECO:0000313" key="4">
    <source>
        <dbReference type="Proteomes" id="UP001066276"/>
    </source>
</evidence>
<protein>
    <submittedName>
        <fullName evidence="3">Uncharacterized protein</fullName>
    </submittedName>
</protein>
<feature type="region of interest" description="Disordered" evidence="1">
    <location>
        <begin position="98"/>
        <end position="139"/>
    </location>
</feature>
<proteinExistence type="predicted"/>
<organism evidence="3 4">
    <name type="scientific">Pleurodeles waltl</name>
    <name type="common">Iberian ribbed newt</name>
    <dbReference type="NCBI Taxonomy" id="8319"/>
    <lineage>
        <taxon>Eukaryota</taxon>
        <taxon>Metazoa</taxon>
        <taxon>Chordata</taxon>
        <taxon>Craniata</taxon>
        <taxon>Vertebrata</taxon>
        <taxon>Euteleostomi</taxon>
        <taxon>Amphibia</taxon>
        <taxon>Batrachia</taxon>
        <taxon>Caudata</taxon>
        <taxon>Salamandroidea</taxon>
        <taxon>Salamandridae</taxon>
        <taxon>Pleurodelinae</taxon>
        <taxon>Pleurodeles</taxon>
    </lineage>
</organism>
<evidence type="ECO:0000256" key="1">
    <source>
        <dbReference type="SAM" id="MobiDB-lite"/>
    </source>
</evidence>
<sequence length="209" mass="23217">MTECYHGSFRFPIAAYLGMMEGSTTIALSWFCMARHPGRQSRRITGRGAAHGLDWLAVAGSTLQRLLFFLATGVHTGFVEGLGWFLMAPKMLKTTRVVQRKPNPEINVGRRDKKHSVGPPKDRASAQRKAQQSSPVMEKLQDNAKHVPTVATGPQIPAMFKKPLRTNQMPPKNPVMMGCKEPGLQYTMAIRTIAQGLWLGQCTARMEQV</sequence>
<dbReference type="Proteomes" id="UP001066276">
    <property type="component" value="Chromosome 11"/>
</dbReference>
<dbReference type="EMBL" id="JANPWB010000015">
    <property type="protein sequence ID" value="KAJ1092220.1"/>
    <property type="molecule type" value="Genomic_DNA"/>
</dbReference>
<accession>A0AAV7LKT6</accession>
<gene>
    <name evidence="3" type="ORF">NDU88_005332</name>
</gene>
<feature type="transmembrane region" description="Helical" evidence="2">
    <location>
        <begin position="66"/>
        <end position="87"/>
    </location>
</feature>
<evidence type="ECO:0000313" key="3">
    <source>
        <dbReference type="EMBL" id="KAJ1092220.1"/>
    </source>
</evidence>
<dbReference type="AlphaFoldDB" id="A0AAV7LKT6"/>
<keyword evidence="2" id="KW-0472">Membrane</keyword>
<comment type="caution">
    <text evidence="3">The sequence shown here is derived from an EMBL/GenBank/DDBJ whole genome shotgun (WGS) entry which is preliminary data.</text>
</comment>
<reference evidence="3" key="1">
    <citation type="journal article" date="2022" name="bioRxiv">
        <title>Sequencing and chromosome-scale assembly of the giantPleurodeles waltlgenome.</title>
        <authorList>
            <person name="Brown T."/>
            <person name="Elewa A."/>
            <person name="Iarovenko S."/>
            <person name="Subramanian E."/>
            <person name="Araus A.J."/>
            <person name="Petzold A."/>
            <person name="Susuki M."/>
            <person name="Suzuki K.-i.T."/>
            <person name="Hayashi T."/>
            <person name="Toyoda A."/>
            <person name="Oliveira C."/>
            <person name="Osipova E."/>
            <person name="Leigh N.D."/>
            <person name="Simon A."/>
            <person name="Yun M.H."/>
        </authorList>
    </citation>
    <scope>NUCLEOTIDE SEQUENCE</scope>
    <source>
        <strain evidence="3">20211129_DDA</strain>
        <tissue evidence="3">Liver</tissue>
    </source>
</reference>
<feature type="transmembrane region" description="Helical" evidence="2">
    <location>
        <begin position="13"/>
        <end position="33"/>
    </location>
</feature>
<keyword evidence="2" id="KW-1133">Transmembrane helix</keyword>
<evidence type="ECO:0000256" key="2">
    <source>
        <dbReference type="SAM" id="Phobius"/>
    </source>
</evidence>